<dbReference type="PANTHER" id="PTHR10302:SF27">
    <property type="entry name" value="SINGLE-STRANDED DNA-BINDING PROTEIN"/>
    <property type="match status" value="1"/>
</dbReference>
<dbReference type="RefSeq" id="WP_080325551.1">
    <property type="nucleotide sequence ID" value="NZ_FQYW01000007.1"/>
</dbReference>
<dbReference type="PIRSF" id="PIRSF002070">
    <property type="entry name" value="SSB"/>
    <property type="match status" value="1"/>
</dbReference>
<dbReference type="EMBL" id="FQYW01000007">
    <property type="protein sequence ID" value="SHI56256.1"/>
    <property type="molecule type" value="Genomic_DNA"/>
</dbReference>
<keyword evidence="1 2" id="KW-0238">DNA-binding</keyword>
<evidence type="ECO:0000256" key="1">
    <source>
        <dbReference type="ARBA" id="ARBA00023125"/>
    </source>
</evidence>
<dbReference type="AlphaFoldDB" id="A0A1M6C5G0"/>
<protein>
    <recommendedName>
        <fullName evidence="2 3">Single-stranded DNA-binding protein</fullName>
        <shortName evidence="2">SSB</shortName>
    </recommendedName>
</protein>
<dbReference type="InterPro" id="IPR000424">
    <property type="entry name" value="Primosome_PriB/ssb"/>
</dbReference>
<comment type="subunit">
    <text evidence="2">Homotetramer.</text>
</comment>
<dbReference type="GO" id="GO:0003697">
    <property type="term" value="F:single-stranded DNA binding"/>
    <property type="evidence" value="ECO:0007669"/>
    <property type="project" value="UniProtKB-UniRule"/>
</dbReference>
<dbReference type="GO" id="GO:0006260">
    <property type="term" value="P:DNA replication"/>
    <property type="evidence" value="ECO:0007669"/>
    <property type="project" value="InterPro"/>
</dbReference>
<sequence>MNKVILHGRLVKDPDIRYTTTGKCVASFTVAVNRQFAREGEPKADYIPCVAWEKLAQLIADNMVKGKEILVEGRMQVRSYDAQDGSKRYVTEVILSGMDFCGSKGDRGNAPAGNTGGFAGEPVDDYSIPF</sequence>
<dbReference type="InterPro" id="IPR012340">
    <property type="entry name" value="NA-bd_OB-fold"/>
</dbReference>
<reference evidence="4 5" key="1">
    <citation type="submission" date="2016-11" db="EMBL/GenBank/DDBJ databases">
        <authorList>
            <person name="Jaros S."/>
            <person name="Januszkiewicz K."/>
            <person name="Wedrychowicz H."/>
        </authorList>
    </citation>
    <scope>NUCLEOTIDE SEQUENCE [LARGE SCALE GENOMIC DNA]</scope>
    <source>
        <strain evidence="4 5">DSM 3074</strain>
    </source>
</reference>
<evidence type="ECO:0000313" key="4">
    <source>
        <dbReference type="EMBL" id="SHI56256.1"/>
    </source>
</evidence>
<evidence type="ECO:0000256" key="3">
    <source>
        <dbReference type="PIRNR" id="PIRNR002070"/>
    </source>
</evidence>
<proteinExistence type="inferred from homology"/>
<evidence type="ECO:0000313" key="5">
    <source>
        <dbReference type="Proteomes" id="UP000191240"/>
    </source>
</evidence>
<dbReference type="GO" id="GO:0009295">
    <property type="term" value="C:nucleoid"/>
    <property type="evidence" value="ECO:0007669"/>
    <property type="project" value="TreeGrafter"/>
</dbReference>
<dbReference type="OrthoDB" id="9809878at2"/>
<comment type="caution">
    <text evidence="2">Lacks conserved residue(s) required for the propagation of feature annotation.</text>
</comment>
<evidence type="ECO:0000256" key="2">
    <source>
        <dbReference type="HAMAP-Rule" id="MF_00984"/>
    </source>
</evidence>
<dbReference type="Gene3D" id="2.40.50.140">
    <property type="entry name" value="Nucleic acid-binding proteins"/>
    <property type="match status" value="1"/>
</dbReference>
<accession>A0A1M6C5G0</accession>
<dbReference type="Pfam" id="PF00436">
    <property type="entry name" value="SSB"/>
    <property type="match status" value="1"/>
</dbReference>
<gene>
    <name evidence="4" type="ORF">SAMN02745671_01010</name>
</gene>
<dbReference type="CDD" id="cd04496">
    <property type="entry name" value="SSB_OBF"/>
    <property type="match status" value="1"/>
</dbReference>
<organism evidence="4 5">
    <name type="scientific">Anaerovibrio lipolyticus DSM 3074</name>
    <dbReference type="NCBI Taxonomy" id="1120997"/>
    <lineage>
        <taxon>Bacteria</taxon>
        <taxon>Bacillati</taxon>
        <taxon>Bacillota</taxon>
        <taxon>Negativicutes</taxon>
        <taxon>Selenomonadales</taxon>
        <taxon>Selenomonadaceae</taxon>
        <taxon>Anaerovibrio</taxon>
    </lineage>
</organism>
<name>A0A1M6C5G0_9FIRM</name>
<dbReference type="InterPro" id="IPR011344">
    <property type="entry name" value="ssDNA-bd"/>
</dbReference>
<dbReference type="NCBIfam" id="TIGR00621">
    <property type="entry name" value="ssb"/>
    <property type="match status" value="1"/>
</dbReference>
<dbReference type="SUPFAM" id="SSF50249">
    <property type="entry name" value="Nucleic acid-binding proteins"/>
    <property type="match status" value="1"/>
</dbReference>
<dbReference type="Proteomes" id="UP000191240">
    <property type="component" value="Unassembled WGS sequence"/>
</dbReference>
<dbReference type="PANTHER" id="PTHR10302">
    <property type="entry name" value="SINGLE-STRANDED DNA-BINDING PROTEIN"/>
    <property type="match status" value="1"/>
</dbReference>
<dbReference type="HAMAP" id="MF_00984">
    <property type="entry name" value="SSB"/>
    <property type="match status" value="1"/>
</dbReference>
<dbReference type="PROSITE" id="PS50935">
    <property type="entry name" value="SSB"/>
    <property type="match status" value="1"/>
</dbReference>